<keyword evidence="8" id="KW-1185">Reference proteome</keyword>
<dbReference type="GeneTree" id="ENSGT00990000212482"/>
<dbReference type="OMA" id="IYNAFCL"/>
<comment type="subcellular location">
    <subcellularLocation>
        <location evidence="1">Nucleus</location>
    </subcellularLocation>
</comment>
<evidence type="ECO:0000259" key="6">
    <source>
        <dbReference type="PROSITE" id="PS50172"/>
    </source>
</evidence>
<sequence length="110" mass="12412">MVFNLGLTSNGGIKYFAIIYNAFCLSFGNFSEQLEWIVELCGASLVKEPHLFTNNSTAVIVVQPDAWTEENTCQEFPLQCSNVVVSREWVLDSVSCYQCQPFNDYTIPQV</sequence>
<dbReference type="OrthoDB" id="6105938at2759"/>
<dbReference type="SUPFAM" id="SSF52113">
    <property type="entry name" value="BRCT domain"/>
    <property type="match status" value="1"/>
</dbReference>
<accession>A0A8C6XGR1</accession>
<evidence type="ECO:0000256" key="3">
    <source>
        <dbReference type="ARBA" id="ARBA00022763"/>
    </source>
</evidence>
<dbReference type="PROSITE" id="PS50172">
    <property type="entry name" value="BRCT"/>
    <property type="match status" value="1"/>
</dbReference>
<reference evidence="7" key="1">
    <citation type="submission" date="2025-08" db="UniProtKB">
        <authorList>
            <consortium name="Ensembl"/>
        </authorList>
    </citation>
    <scope>IDENTIFICATION</scope>
</reference>
<proteinExistence type="predicted"/>
<dbReference type="Ensembl" id="ENSNNAT00000014944.1">
    <property type="protein sequence ID" value="ENSNNAP00000014254.1"/>
    <property type="gene ID" value="ENSNNAG00000009603.1"/>
</dbReference>
<evidence type="ECO:0000256" key="1">
    <source>
        <dbReference type="ARBA" id="ARBA00004123"/>
    </source>
</evidence>
<dbReference type="Proteomes" id="UP000694559">
    <property type="component" value="Unplaced"/>
</dbReference>
<dbReference type="GO" id="GO:0045944">
    <property type="term" value="P:positive regulation of transcription by RNA polymerase II"/>
    <property type="evidence" value="ECO:0007669"/>
    <property type="project" value="TreeGrafter"/>
</dbReference>
<name>A0A8C6XGR1_NAJNA</name>
<dbReference type="InterPro" id="IPR001357">
    <property type="entry name" value="BRCT_dom"/>
</dbReference>
<dbReference type="GO" id="GO:0004842">
    <property type="term" value="F:ubiquitin-protein transferase activity"/>
    <property type="evidence" value="ECO:0007669"/>
    <property type="project" value="TreeGrafter"/>
</dbReference>
<dbReference type="Gene3D" id="3.40.50.10190">
    <property type="entry name" value="BRCT domain"/>
    <property type="match status" value="1"/>
</dbReference>
<evidence type="ECO:0000256" key="2">
    <source>
        <dbReference type="ARBA" id="ARBA00022737"/>
    </source>
</evidence>
<dbReference type="FunFam" id="3.40.50.10190:FF:000025">
    <property type="entry name" value="Breast cancer type 1 susceptibility protein homolog"/>
    <property type="match status" value="1"/>
</dbReference>
<keyword evidence="2" id="KW-0677">Repeat</keyword>
<keyword evidence="3" id="KW-0227">DNA damage</keyword>
<evidence type="ECO:0000256" key="5">
    <source>
        <dbReference type="ARBA" id="ARBA00023242"/>
    </source>
</evidence>
<organism evidence="7 8">
    <name type="scientific">Naja naja</name>
    <name type="common">Indian cobra</name>
    <dbReference type="NCBI Taxonomy" id="35670"/>
    <lineage>
        <taxon>Eukaryota</taxon>
        <taxon>Metazoa</taxon>
        <taxon>Chordata</taxon>
        <taxon>Craniata</taxon>
        <taxon>Vertebrata</taxon>
        <taxon>Euteleostomi</taxon>
        <taxon>Lepidosauria</taxon>
        <taxon>Squamata</taxon>
        <taxon>Bifurcata</taxon>
        <taxon>Unidentata</taxon>
        <taxon>Episquamata</taxon>
        <taxon>Toxicofera</taxon>
        <taxon>Serpentes</taxon>
        <taxon>Colubroidea</taxon>
        <taxon>Elapidae</taxon>
        <taxon>Elapinae</taxon>
        <taxon>Naja</taxon>
    </lineage>
</organism>
<reference evidence="7" key="2">
    <citation type="submission" date="2025-09" db="UniProtKB">
        <authorList>
            <consortium name="Ensembl"/>
        </authorList>
    </citation>
    <scope>IDENTIFICATION</scope>
</reference>
<keyword evidence="4" id="KW-0234">DNA repair</keyword>
<evidence type="ECO:0000313" key="7">
    <source>
        <dbReference type="Ensembl" id="ENSNNAP00000014254.1"/>
    </source>
</evidence>
<evidence type="ECO:0000313" key="8">
    <source>
        <dbReference type="Proteomes" id="UP000694559"/>
    </source>
</evidence>
<dbReference type="PANTHER" id="PTHR13763">
    <property type="entry name" value="BREAST CANCER TYPE 1 SUSCEPTIBILITY PROTEIN BRCA1"/>
    <property type="match status" value="1"/>
</dbReference>
<dbReference type="InterPro" id="IPR036420">
    <property type="entry name" value="BRCT_dom_sf"/>
</dbReference>
<evidence type="ECO:0000256" key="4">
    <source>
        <dbReference type="ARBA" id="ARBA00023204"/>
    </source>
</evidence>
<feature type="domain" description="BRCT" evidence="6">
    <location>
        <begin position="32"/>
        <end position="107"/>
    </location>
</feature>
<dbReference type="InterPro" id="IPR031099">
    <property type="entry name" value="BRCA1-associated"/>
</dbReference>
<dbReference type="GO" id="GO:0043009">
    <property type="term" value="P:chordate embryonic development"/>
    <property type="evidence" value="ECO:0007669"/>
    <property type="project" value="TreeGrafter"/>
</dbReference>
<dbReference type="AlphaFoldDB" id="A0A8C6XGR1"/>
<dbReference type="GO" id="GO:0070531">
    <property type="term" value="C:BRCA1-A complex"/>
    <property type="evidence" value="ECO:0007669"/>
    <property type="project" value="TreeGrafter"/>
</dbReference>
<protein>
    <recommendedName>
        <fullName evidence="6">BRCT domain-containing protein</fullName>
    </recommendedName>
</protein>
<dbReference type="GO" id="GO:0031436">
    <property type="term" value="C:BRCA1-BARD1 complex"/>
    <property type="evidence" value="ECO:0007669"/>
    <property type="project" value="TreeGrafter"/>
</dbReference>
<dbReference type="PANTHER" id="PTHR13763:SF0">
    <property type="entry name" value="BREAST CANCER TYPE 1 SUSCEPTIBILITY PROTEIN"/>
    <property type="match status" value="1"/>
</dbReference>
<dbReference type="GO" id="GO:0000724">
    <property type="term" value="P:double-strand break repair via homologous recombination"/>
    <property type="evidence" value="ECO:0007669"/>
    <property type="project" value="TreeGrafter"/>
</dbReference>
<keyword evidence="5" id="KW-0539">Nucleus</keyword>
<dbReference type="GO" id="GO:0007095">
    <property type="term" value="P:mitotic G2 DNA damage checkpoint signaling"/>
    <property type="evidence" value="ECO:0007669"/>
    <property type="project" value="TreeGrafter"/>
</dbReference>